<dbReference type="KEGG" id="cxe:FOB82_12825"/>
<sequence>MTSIGQRSSGEIAVRGSSSRPPGRARIALPAIIGIESWERFSFYGMQAIMAYYLYGAVTDGGIGLSLVPGAAGVAIGMGLVAAGSGAVFRARGGTMPAWPSKSRPRRSDGAA</sequence>
<feature type="transmembrane region" description="Helical" evidence="2">
    <location>
        <begin position="41"/>
        <end position="58"/>
    </location>
</feature>
<dbReference type="EMBL" id="CP046322">
    <property type="protein sequence ID" value="QGS35700.1"/>
    <property type="molecule type" value="Genomic_DNA"/>
</dbReference>
<dbReference type="AlphaFoldDB" id="A0A6B8TW80"/>
<keyword evidence="2" id="KW-1133">Transmembrane helix</keyword>
<evidence type="ECO:0000256" key="1">
    <source>
        <dbReference type="SAM" id="MobiDB-lite"/>
    </source>
</evidence>
<evidence type="ECO:0000256" key="2">
    <source>
        <dbReference type="SAM" id="Phobius"/>
    </source>
</evidence>
<organism evidence="3 4">
    <name type="scientific">Corynebacterium xerosis</name>
    <dbReference type="NCBI Taxonomy" id="1725"/>
    <lineage>
        <taxon>Bacteria</taxon>
        <taxon>Bacillati</taxon>
        <taxon>Actinomycetota</taxon>
        <taxon>Actinomycetes</taxon>
        <taxon>Mycobacteriales</taxon>
        <taxon>Corynebacteriaceae</taxon>
        <taxon>Corynebacterium</taxon>
    </lineage>
</organism>
<proteinExistence type="predicted"/>
<protein>
    <recommendedName>
        <fullName evidence="5">MFS transporter</fullName>
    </recommendedName>
</protein>
<dbReference type="InterPro" id="IPR036259">
    <property type="entry name" value="MFS_trans_sf"/>
</dbReference>
<dbReference type="Proteomes" id="UP000426857">
    <property type="component" value="Chromosome"/>
</dbReference>
<evidence type="ECO:0000313" key="4">
    <source>
        <dbReference type="Proteomes" id="UP000426857"/>
    </source>
</evidence>
<dbReference type="Gene3D" id="1.20.1250.20">
    <property type="entry name" value="MFS general substrate transporter like domains"/>
    <property type="match status" value="1"/>
</dbReference>
<reference evidence="3 4" key="1">
    <citation type="submission" date="2019-11" db="EMBL/GenBank/DDBJ databases">
        <title>FDA dAtabase for Regulatory Grade micrObial Sequences (FDA-ARGOS): Supporting development and validation of Infectious Disease Dx tests.</title>
        <authorList>
            <person name="Kerrigan L."/>
            <person name="Long C."/>
            <person name="Tallon L."/>
            <person name="Sadzewicz L."/>
            <person name="Vavikolanu K."/>
            <person name="Mehta A."/>
            <person name="Aluvathingal J."/>
            <person name="Nadendla S."/>
            <person name="Yan Y."/>
            <person name="Sichtig H."/>
        </authorList>
    </citation>
    <scope>NUCLEOTIDE SEQUENCE [LARGE SCALE GENOMIC DNA]</scope>
    <source>
        <strain evidence="3 4">FDAARGOS_674</strain>
    </source>
</reference>
<dbReference type="RefSeq" id="WP_155870841.1">
    <property type="nucleotide sequence ID" value="NZ_CP046322.1"/>
</dbReference>
<keyword evidence="2" id="KW-0472">Membrane</keyword>
<evidence type="ECO:0008006" key="5">
    <source>
        <dbReference type="Google" id="ProtNLM"/>
    </source>
</evidence>
<feature type="transmembrane region" description="Helical" evidence="2">
    <location>
        <begin position="70"/>
        <end position="89"/>
    </location>
</feature>
<feature type="compositionally biased region" description="Low complexity" evidence="1">
    <location>
        <begin position="15"/>
        <end position="24"/>
    </location>
</feature>
<name>A0A6B8TW80_9CORY</name>
<gene>
    <name evidence="3" type="ORF">FOB82_12825</name>
</gene>
<evidence type="ECO:0000313" key="3">
    <source>
        <dbReference type="EMBL" id="QGS35700.1"/>
    </source>
</evidence>
<keyword evidence="2" id="KW-0812">Transmembrane</keyword>
<feature type="region of interest" description="Disordered" evidence="1">
    <location>
        <begin position="1"/>
        <end position="24"/>
    </location>
</feature>
<accession>A0A6B8TW80</accession>